<organism evidence="1 2">
    <name type="scientific">Methanosarcina siciliae C2J</name>
    <dbReference type="NCBI Taxonomy" id="1434118"/>
    <lineage>
        <taxon>Archaea</taxon>
        <taxon>Methanobacteriati</taxon>
        <taxon>Methanobacteriota</taxon>
        <taxon>Stenosarchaea group</taxon>
        <taxon>Methanomicrobia</taxon>
        <taxon>Methanosarcinales</taxon>
        <taxon>Methanosarcinaceae</taxon>
        <taxon>Methanosarcina</taxon>
    </lineage>
</organism>
<dbReference type="STRING" id="1434118.MSSAC_2782"/>
<evidence type="ECO:0000313" key="2">
    <source>
        <dbReference type="Proteomes" id="UP000033123"/>
    </source>
</evidence>
<evidence type="ECO:0000313" key="1">
    <source>
        <dbReference type="EMBL" id="AKB37372.1"/>
    </source>
</evidence>
<dbReference type="HOGENOM" id="CLU_2645968_0_0_2"/>
<protein>
    <submittedName>
        <fullName evidence="1">Uncharacterized protein</fullName>
    </submittedName>
</protein>
<accession>A0A0E3PRP4</accession>
<gene>
    <name evidence="1" type="ORF">MSSAC_2782</name>
</gene>
<name>A0A0E3PRP4_9EURY</name>
<dbReference type="Proteomes" id="UP000033123">
    <property type="component" value="Chromosome"/>
</dbReference>
<dbReference type="AlphaFoldDB" id="A0A0E3PRP4"/>
<dbReference type="KEGG" id="msj:MSSAC_2782"/>
<proteinExistence type="predicted"/>
<sequence length="86" mass="10170">MLKLDPMITRERLLMVVIASPYLVRDPVWKGIALMFMNGIQAIEFNFFLTAKMFAECTYGAINDFRVRRVIQNIFFFSHDYHSVFL</sequence>
<dbReference type="EMBL" id="CP009508">
    <property type="protein sequence ID" value="AKB37372.1"/>
    <property type="molecule type" value="Genomic_DNA"/>
</dbReference>
<reference evidence="1 2" key="1">
    <citation type="submission" date="2014-07" db="EMBL/GenBank/DDBJ databases">
        <title>Methanogenic archaea and the global carbon cycle.</title>
        <authorList>
            <person name="Henriksen J.R."/>
            <person name="Luke J."/>
            <person name="Reinhart S."/>
            <person name="Benedict M.N."/>
            <person name="Youngblut N.D."/>
            <person name="Metcalf M.E."/>
            <person name="Whitaker R.J."/>
            <person name="Metcalf W.W."/>
        </authorList>
    </citation>
    <scope>NUCLEOTIDE SEQUENCE [LARGE SCALE GENOMIC DNA]</scope>
    <source>
        <strain evidence="1 2">C2J</strain>
    </source>
</reference>